<dbReference type="Proteomes" id="UP000603904">
    <property type="component" value="Unassembled WGS sequence"/>
</dbReference>
<dbReference type="Gene3D" id="1.10.357.10">
    <property type="entry name" value="Tetracycline Repressor, domain 2"/>
    <property type="match status" value="1"/>
</dbReference>
<evidence type="ECO:0000256" key="1">
    <source>
        <dbReference type="ARBA" id="ARBA00023015"/>
    </source>
</evidence>
<dbReference type="EMBL" id="BOOC01000048">
    <property type="protein sequence ID" value="GIH43876.1"/>
    <property type="molecule type" value="Genomic_DNA"/>
</dbReference>
<keyword evidence="1" id="KW-0805">Transcription regulation</keyword>
<comment type="caution">
    <text evidence="6">The sequence shown here is derived from an EMBL/GenBank/DDBJ whole genome shotgun (WGS) entry which is preliminary data.</text>
</comment>
<feature type="domain" description="HTH tetR-type" evidence="5">
    <location>
        <begin position="26"/>
        <end position="86"/>
    </location>
</feature>
<evidence type="ECO:0000313" key="6">
    <source>
        <dbReference type="EMBL" id="GIH43876.1"/>
    </source>
</evidence>
<dbReference type="PRINTS" id="PR00455">
    <property type="entry name" value="HTHTETR"/>
</dbReference>
<dbReference type="RefSeq" id="WP_239104123.1">
    <property type="nucleotide sequence ID" value="NZ_BAAAGP010000013.1"/>
</dbReference>
<dbReference type="Pfam" id="PF00440">
    <property type="entry name" value="TetR_N"/>
    <property type="match status" value="1"/>
</dbReference>
<keyword evidence="7" id="KW-1185">Reference proteome</keyword>
<evidence type="ECO:0000256" key="3">
    <source>
        <dbReference type="ARBA" id="ARBA00023163"/>
    </source>
</evidence>
<dbReference type="InterPro" id="IPR050109">
    <property type="entry name" value="HTH-type_TetR-like_transc_reg"/>
</dbReference>
<evidence type="ECO:0000313" key="7">
    <source>
        <dbReference type="Proteomes" id="UP000603904"/>
    </source>
</evidence>
<evidence type="ECO:0000259" key="5">
    <source>
        <dbReference type="PROSITE" id="PS50977"/>
    </source>
</evidence>
<name>A0ABQ4G9X0_9ACTN</name>
<dbReference type="SUPFAM" id="SSF46689">
    <property type="entry name" value="Homeodomain-like"/>
    <property type="match status" value="1"/>
</dbReference>
<reference evidence="6 7" key="1">
    <citation type="submission" date="2021-01" db="EMBL/GenBank/DDBJ databases">
        <title>Whole genome shotgun sequence of Microbispora corallina NBRC 16416.</title>
        <authorList>
            <person name="Komaki H."/>
            <person name="Tamura T."/>
        </authorList>
    </citation>
    <scope>NUCLEOTIDE SEQUENCE [LARGE SCALE GENOMIC DNA]</scope>
    <source>
        <strain evidence="6 7">NBRC 16416</strain>
    </source>
</reference>
<dbReference type="InterPro" id="IPR009057">
    <property type="entry name" value="Homeodomain-like_sf"/>
</dbReference>
<dbReference type="PANTHER" id="PTHR30055:SF234">
    <property type="entry name" value="HTH-TYPE TRANSCRIPTIONAL REGULATOR BETI"/>
    <property type="match status" value="1"/>
</dbReference>
<evidence type="ECO:0000256" key="2">
    <source>
        <dbReference type="ARBA" id="ARBA00023125"/>
    </source>
</evidence>
<feature type="DNA-binding region" description="H-T-H motif" evidence="4">
    <location>
        <begin position="49"/>
        <end position="68"/>
    </location>
</feature>
<organism evidence="6 7">
    <name type="scientific">Microbispora corallina</name>
    <dbReference type="NCBI Taxonomy" id="83302"/>
    <lineage>
        <taxon>Bacteria</taxon>
        <taxon>Bacillati</taxon>
        <taxon>Actinomycetota</taxon>
        <taxon>Actinomycetes</taxon>
        <taxon>Streptosporangiales</taxon>
        <taxon>Streptosporangiaceae</taxon>
        <taxon>Microbispora</taxon>
    </lineage>
</organism>
<keyword evidence="2 4" id="KW-0238">DNA-binding</keyword>
<dbReference type="PROSITE" id="PS50977">
    <property type="entry name" value="HTH_TETR_2"/>
    <property type="match status" value="1"/>
</dbReference>
<dbReference type="InterPro" id="IPR001647">
    <property type="entry name" value="HTH_TetR"/>
</dbReference>
<sequence>MRAVDWPMLRDQHIPEDERPRERKKRLLRRRLSDTATRMFLERGFDAVRVTEIAEACGVTEKTVYNYFPTKESLILDLWESTAASLRTLADPTLPPLQAALAILSGELTALTSWMSAQDDQGHAAELILRFGALLRSTPALQAYQREAADRLIAAAAQALAERAGVAQDAPEPRIAAIALIGLWQIQFQSLGRHLAAGLTPAQLRDAVNADVHRAATVLDTGL</sequence>
<gene>
    <name evidence="6" type="ORF">Mco01_68760</name>
</gene>
<keyword evidence="3" id="KW-0804">Transcription</keyword>
<protein>
    <submittedName>
        <fullName evidence="6">TetR family transcriptional regulator</fullName>
    </submittedName>
</protein>
<proteinExistence type="predicted"/>
<evidence type="ECO:0000256" key="4">
    <source>
        <dbReference type="PROSITE-ProRule" id="PRU00335"/>
    </source>
</evidence>
<accession>A0ABQ4G9X0</accession>
<dbReference type="PANTHER" id="PTHR30055">
    <property type="entry name" value="HTH-TYPE TRANSCRIPTIONAL REGULATOR RUTR"/>
    <property type="match status" value="1"/>
</dbReference>